<feature type="transmembrane region" description="Helical" evidence="1">
    <location>
        <begin position="79"/>
        <end position="97"/>
    </location>
</feature>
<name>A0ABW7Z746_9ACTN</name>
<keyword evidence="1" id="KW-0812">Transmembrane</keyword>
<dbReference type="InterPro" id="IPR010640">
    <property type="entry name" value="Low_temperature_requirement_A"/>
</dbReference>
<dbReference type="PANTHER" id="PTHR36840:SF1">
    <property type="entry name" value="BLL5714 PROTEIN"/>
    <property type="match status" value="1"/>
</dbReference>
<dbReference type="Pfam" id="PF06772">
    <property type="entry name" value="LtrA"/>
    <property type="match status" value="1"/>
</dbReference>
<gene>
    <name evidence="2" type="ORF">ACIBG2_34440</name>
</gene>
<feature type="transmembrane region" description="Helical" evidence="1">
    <location>
        <begin position="328"/>
        <end position="348"/>
    </location>
</feature>
<evidence type="ECO:0000256" key="1">
    <source>
        <dbReference type="SAM" id="Phobius"/>
    </source>
</evidence>
<feature type="transmembrane region" description="Helical" evidence="1">
    <location>
        <begin position="296"/>
        <end position="316"/>
    </location>
</feature>
<protein>
    <submittedName>
        <fullName evidence="2">Low temperature requirement protein A</fullName>
    </submittedName>
</protein>
<proteinExistence type="predicted"/>
<keyword evidence="1" id="KW-0472">Membrane</keyword>
<dbReference type="Proteomes" id="UP001612741">
    <property type="component" value="Unassembled WGS sequence"/>
</dbReference>
<keyword evidence="1" id="KW-1133">Transmembrane helix</keyword>
<feature type="transmembrane region" description="Helical" evidence="1">
    <location>
        <begin position="257"/>
        <end position="275"/>
    </location>
</feature>
<feature type="transmembrane region" description="Helical" evidence="1">
    <location>
        <begin position="21"/>
        <end position="40"/>
    </location>
</feature>
<comment type="caution">
    <text evidence="2">The sequence shown here is derived from an EMBL/GenBank/DDBJ whole genome shotgun (WGS) entry which is preliminary data.</text>
</comment>
<feature type="transmembrane region" description="Helical" evidence="1">
    <location>
        <begin position="159"/>
        <end position="177"/>
    </location>
</feature>
<reference evidence="2 3" key="1">
    <citation type="submission" date="2024-10" db="EMBL/GenBank/DDBJ databases">
        <title>The Natural Products Discovery Center: Release of the First 8490 Sequenced Strains for Exploring Actinobacteria Biosynthetic Diversity.</title>
        <authorList>
            <person name="Kalkreuter E."/>
            <person name="Kautsar S.A."/>
            <person name="Yang D."/>
            <person name="Bader C.D."/>
            <person name="Teijaro C.N."/>
            <person name="Fluegel L."/>
            <person name="Davis C.M."/>
            <person name="Simpson J.R."/>
            <person name="Lauterbach L."/>
            <person name="Steele A.D."/>
            <person name="Gui C."/>
            <person name="Meng S."/>
            <person name="Li G."/>
            <person name="Viehrig K."/>
            <person name="Ye F."/>
            <person name="Su P."/>
            <person name="Kiefer A.F."/>
            <person name="Nichols A."/>
            <person name="Cepeda A.J."/>
            <person name="Yan W."/>
            <person name="Fan B."/>
            <person name="Jiang Y."/>
            <person name="Adhikari A."/>
            <person name="Zheng C.-J."/>
            <person name="Schuster L."/>
            <person name="Cowan T.M."/>
            <person name="Smanski M.J."/>
            <person name="Chevrette M.G."/>
            <person name="De Carvalho L.P.S."/>
            <person name="Shen B."/>
        </authorList>
    </citation>
    <scope>NUCLEOTIDE SEQUENCE [LARGE SCALE GENOMIC DNA]</scope>
    <source>
        <strain evidence="2 3">NPDC050545</strain>
    </source>
</reference>
<dbReference type="RefSeq" id="WP_397087862.1">
    <property type="nucleotide sequence ID" value="NZ_JBITGY010000010.1"/>
</dbReference>
<dbReference type="EMBL" id="JBITGY010000010">
    <property type="protein sequence ID" value="MFI6502519.1"/>
    <property type="molecule type" value="Genomic_DNA"/>
</dbReference>
<keyword evidence="3" id="KW-1185">Reference proteome</keyword>
<evidence type="ECO:0000313" key="2">
    <source>
        <dbReference type="EMBL" id="MFI6502519.1"/>
    </source>
</evidence>
<organism evidence="2 3">
    <name type="scientific">Nonomuraea typhae</name>
    <dbReference type="NCBI Taxonomy" id="2603600"/>
    <lineage>
        <taxon>Bacteria</taxon>
        <taxon>Bacillati</taxon>
        <taxon>Actinomycetota</taxon>
        <taxon>Actinomycetes</taxon>
        <taxon>Streptosporangiales</taxon>
        <taxon>Streptosporangiaceae</taxon>
        <taxon>Nonomuraea</taxon>
    </lineage>
</organism>
<accession>A0ABW7Z746</accession>
<evidence type="ECO:0000313" key="3">
    <source>
        <dbReference type="Proteomes" id="UP001612741"/>
    </source>
</evidence>
<feature type="transmembrane region" description="Helical" evidence="1">
    <location>
        <begin position="46"/>
        <end position="67"/>
    </location>
</feature>
<sequence length="408" mass="43425">MTETGGTGTEPADRHASWLELFFDLVVVVAVAQLAHRLLHPAWSDVALFVMLYYAVWSIWTSFTLYANVRADKTRMRSMLVGMFGIAVMAAAAPDVAHNIPGVGVHDDWFAAAYIVCRLSASRSIQQSGAVMTAWPAAQLGVGLAPWLASFWAEPPATYWMWAAGILLDLAFTLRQARDPGRMLQGFQAQAERLNARLLRRAARGGQARAVPMPHDAVLHTAHLGERLGLFVIIVLGEAVMQIVVEASGQDWGTPLRLAAACAFALVVCLWWLTLQYGLSAVPEAAERGLHPGVALPAHFVMTAGLVAAAAGLGAVVGEPDAHLHTGIRWVLCAGLAVYFAASAVIGAATGARRLWLWGWALPATLVPVLLGLLGGPLPAWAVAAVLLAGALWRVTYRPPARVAAAPA</sequence>
<dbReference type="PANTHER" id="PTHR36840">
    <property type="entry name" value="BLL5714 PROTEIN"/>
    <property type="match status" value="1"/>
</dbReference>